<keyword evidence="2" id="KW-0560">Oxidoreductase</keyword>
<reference evidence="4" key="1">
    <citation type="journal article" date="2014" name="Science">
        <title>The coffee genome provides insight into the convergent evolution of caffeine biosynthesis.</title>
        <authorList>
            <person name="Denoeud F."/>
            <person name="Carretero-Paulet L."/>
            <person name="Dereeper A."/>
            <person name="Droc G."/>
            <person name="Guyot R."/>
            <person name="Pietrella M."/>
            <person name="Zheng C."/>
            <person name="Alberti A."/>
            <person name="Anthony F."/>
            <person name="Aprea G."/>
            <person name="Aury J.M."/>
            <person name="Bento P."/>
            <person name="Bernard M."/>
            <person name="Bocs S."/>
            <person name="Campa C."/>
            <person name="Cenci A."/>
            <person name="Combes M.C."/>
            <person name="Crouzillat D."/>
            <person name="Da Silva C."/>
            <person name="Daddiego L."/>
            <person name="De Bellis F."/>
            <person name="Dussert S."/>
            <person name="Garsmeur O."/>
            <person name="Gayraud T."/>
            <person name="Guignon V."/>
            <person name="Jahn K."/>
            <person name="Jamilloux V."/>
            <person name="Joet T."/>
            <person name="Labadie K."/>
            <person name="Lan T."/>
            <person name="Leclercq J."/>
            <person name="Lepelley M."/>
            <person name="Leroy T."/>
            <person name="Li L.T."/>
            <person name="Librado P."/>
            <person name="Lopez L."/>
            <person name="Munoz A."/>
            <person name="Noel B."/>
            <person name="Pallavicini A."/>
            <person name="Perrotta G."/>
            <person name="Poncet V."/>
            <person name="Pot D."/>
            <person name="Priyono X."/>
            <person name="Rigoreau M."/>
            <person name="Rouard M."/>
            <person name="Rozas J."/>
            <person name="Tranchant-Dubreuil C."/>
            <person name="VanBuren R."/>
            <person name="Zhang Q."/>
            <person name="Andrade A.C."/>
            <person name="Argout X."/>
            <person name="Bertrand B."/>
            <person name="de Kochko A."/>
            <person name="Graziosi G."/>
            <person name="Henry R.J."/>
            <person name="Jayarama X."/>
            <person name="Ming R."/>
            <person name="Nagai C."/>
            <person name="Rounsley S."/>
            <person name="Sankoff D."/>
            <person name="Giuliano G."/>
            <person name="Albert V.A."/>
            <person name="Wincker P."/>
            <person name="Lashermes P."/>
        </authorList>
    </citation>
    <scope>NUCLEOTIDE SEQUENCE [LARGE SCALE GENOMIC DNA]</scope>
    <source>
        <strain evidence="4">cv. DH200-94</strain>
    </source>
</reference>
<dbReference type="Gene3D" id="3.20.20.100">
    <property type="entry name" value="NADP-dependent oxidoreductase domain"/>
    <property type="match status" value="1"/>
</dbReference>
<dbReference type="InParanoid" id="A0A068UPX0"/>
<dbReference type="GO" id="GO:0005737">
    <property type="term" value="C:cytoplasm"/>
    <property type="evidence" value="ECO:0007669"/>
    <property type="project" value="TreeGrafter"/>
</dbReference>
<keyword evidence="4" id="KW-1185">Reference proteome</keyword>
<proteinExistence type="predicted"/>
<name>A0A068UPX0_COFCA</name>
<dbReference type="PhylomeDB" id="A0A068UPX0"/>
<accession>A0A068UPX0</accession>
<dbReference type="AlphaFoldDB" id="A0A068UPX0"/>
<dbReference type="Proteomes" id="UP000295252">
    <property type="component" value="Chromosome V"/>
</dbReference>
<evidence type="ECO:0000313" key="4">
    <source>
        <dbReference type="Proteomes" id="UP000295252"/>
    </source>
</evidence>
<dbReference type="STRING" id="49390.A0A068UPX0"/>
<dbReference type="GO" id="GO:0016491">
    <property type="term" value="F:oxidoreductase activity"/>
    <property type="evidence" value="ECO:0007669"/>
    <property type="project" value="UniProtKB-KW"/>
</dbReference>
<dbReference type="InterPro" id="IPR036812">
    <property type="entry name" value="NAD(P)_OxRdtase_dom_sf"/>
</dbReference>
<keyword evidence="1" id="KW-0521">NADP</keyword>
<dbReference type="PANTHER" id="PTHR43625:SF40">
    <property type="entry name" value="ALDO-KETO REDUCTASE YAKC [NADP(+)]"/>
    <property type="match status" value="1"/>
</dbReference>
<dbReference type="Gramene" id="CDP10284">
    <property type="protein sequence ID" value="CDP10284"/>
    <property type="gene ID" value="GSCOC_T00030962001"/>
</dbReference>
<evidence type="ECO:0008006" key="5">
    <source>
        <dbReference type="Google" id="ProtNLM"/>
    </source>
</evidence>
<evidence type="ECO:0000256" key="1">
    <source>
        <dbReference type="ARBA" id="ARBA00022857"/>
    </source>
</evidence>
<dbReference type="PANTHER" id="PTHR43625">
    <property type="entry name" value="AFLATOXIN B1 ALDEHYDE REDUCTASE"/>
    <property type="match status" value="1"/>
</dbReference>
<sequence length="108" mass="11818">MAGGVRRIKLGSQCLKVSVQGLGCMGMSFGYGPPKPEADMIKLIHFFFSKRGILASLIRTPDVCGPHTNEILIGKALRWVQREKVQIASKFASRILESGERTICGDPD</sequence>
<protein>
    <recommendedName>
        <fullName evidence="5">NADP-dependent oxidoreductase domain-containing protein</fullName>
    </recommendedName>
</protein>
<evidence type="ECO:0000256" key="2">
    <source>
        <dbReference type="ARBA" id="ARBA00023002"/>
    </source>
</evidence>
<dbReference type="EMBL" id="HG739128">
    <property type="protein sequence ID" value="CDP10284.1"/>
    <property type="molecule type" value="Genomic_DNA"/>
</dbReference>
<organism evidence="3 4">
    <name type="scientific">Coffea canephora</name>
    <name type="common">Robusta coffee</name>
    <dbReference type="NCBI Taxonomy" id="49390"/>
    <lineage>
        <taxon>Eukaryota</taxon>
        <taxon>Viridiplantae</taxon>
        <taxon>Streptophyta</taxon>
        <taxon>Embryophyta</taxon>
        <taxon>Tracheophyta</taxon>
        <taxon>Spermatophyta</taxon>
        <taxon>Magnoliopsida</taxon>
        <taxon>eudicotyledons</taxon>
        <taxon>Gunneridae</taxon>
        <taxon>Pentapetalae</taxon>
        <taxon>asterids</taxon>
        <taxon>lamiids</taxon>
        <taxon>Gentianales</taxon>
        <taxon>Rubiaceae</taxon>
        <taxon>Ixoroideae</taxon>
        <taxon>Gardenieae complex</taxon>
        <taxon>Bertiereae - Coffeeae clade</taxon>
        <taxon>Coffeeae</taxon>
        <taxon>Coffea</taxon>
    </lineage>
</organism>
<evidence type="ECO:0000313" key="3">
    <source>
        <dbReference type="EMBL" id="CDP10284.1"/>
    </source>
</evidence>
<gene>
    <name evidence="3" type="ORF">GSCOC_T00030962001</name>
</gene>
<dbReference type="InterPro" id="IPR050791">
    <property type="entry name" value="Aldo-Keto_reductase"/>
</dbReference>
<dbReference type="SUPFAM" id="SSF51430">
    <property type="entry name" value="NAD(P)-linked oxidoreductase"/>
    <property type="match status" value="1"/>
</dbReference>